<evidence type="ECO:0000256" key="5">
    <source>
        <dbReference type="ARBA" id="ARBA00023163"/>
    </source>
</evidence>
<dbReference type="SUPFAM" id="SSF46689">
    <property type="entry name" value="Homeodomain-like"/>
    <property type="match status" value="1"/>
</dbReference>
<gene>
    <name evidence="15" type="primary">HOX-B1</name>
</gene>
<dbReference type="EMBL" id="MG000684">
    <property type="protein sequence ID" value="ATW75966.1"/>
    <property type="molecule type" value="Genomic_DNA"/>
</dbReference>
<dbReference type="CDD" id="cd00086">
    <property type="entry name" value="homeodomain"/>
    <property type="match status" value="1"/>
</dbReference>
<evidence type="ECO:0000256" key="1">
    <source>
        <dbReference type="ARBA" id="ARBA00004123"/>
    </source>
</evidence>
<evidence type="ECO:0000259" key="14">
    <source>
        <dbReference type="PROSITE" id="PS50071"/>
    </source>
</evidence>
<evidence type="ECO:0000256" key="12">
    <source>
        <dbReference type="SAM" id="Coils"/>
    </source>
</evidence>
<reference evidence="15" key="1">
    <citation type="journal article" date="2018" name="Data Brief">
        <title>Dataset of the HOX1 gene sequences of the wheat polyploids and their diploid relatives.</title>
        <authorList>
            <person name="Shcherban A.B."/>
            <person name="Salina E.A."/>
        </authorList>
    </citation>
    <scope>NUCLEOTIDE SEQUENCE</scope>
</reference>
<evidence type="ECO:0000256" key="11">
    <source>
        <dbReference type="RuleBase" id="RU369038"/>
    </source>
</evidence>
<dbReference type="AlphaFoldDB" id="A0A2H4PXB8"/>
<dbReference type="InterPro" id="IPR045224">
    <property type="entry name" value="HDZip_class_I_plant"/>
</dbReference>
<dbReference type="EMBL" id="MG000685">
    <property type="protein sequence ID" value="ATW75967.1"/>
    <property type="molecule type" value="Genomic_DNA"/>
</dbReference>
<proteinExistence type="inferred from homology"/>
<accession>A0A2H4PXB8</accession>
<dbReference type="InterPro" id="IPR003106">
    <property type="entry name" value="Leu_zip_homeo"/>
</dbReference>
<evidence type="ECO:0000313" key="15">
    <source>
        <dbReference type="EMBL" id="ATW75966.1"/>
    </source>
</evidence>
<dbReference type="PANTHER" id="PTHR24326">
    <property type="entry name" value="HOMEOBOX-LEUCINE ZIPPER PROTEIN"/>
    <property type="match status" value="1"/>
</dbReference>
<dbReference type="InterPro" id="IPR000047">
    <property type="entry name" value="HTH_motif"/>
</dbReference>
<keyword evidence="6 9" id="KW-0539">Nucleus</keyword>
<feature type="DNA-binding region" description="Homeobox" evidence="9">
    <location>
        <begin position="38"/>
        <end position="98"/>
    </location>
</feature>
<dbReference type="SMART" id="SM00389">
    <property type="entry name" value="HOX"/>
    <property type="match status" value="1"/>
</dbReference>
<dbReference type="PANTHER" id="PTHR24326:SF341">
    <property type="entry name" value="HOMEOBOX-LEUCINE ZIPPER PROTEIN HOX24"/>
    <property type="match status" value="1"/>
</dbReference>
<evidence type="ECO:0000256" key="2">
    <source>
        <dbReference type="ARBA" id="ARBA00023015"/>
    </source>
</evidence>
<dbReference type="GO" id="GO:0000981">
    <property type="term" value="F:DNA-binding transcription factor activity, RNA polymerase II-specific"/>
    <property type="evidence" value="ECO:0007669"/>
    <property type="project" value="UniProtKB-UniRule"/>
</dbReference>
<keyword evidence="12" id="KW-0175">Coiled coil</keyword>
<evidence type="ECO:0000256" key="7">
    <source>
        <dbReference type="ARBA" id="ARBA00025748"/>
    </source>
</evidence>
<evidence type="ECO:0000256" key="4">
    <source>
        <dbReference type="ARBA" id="ARBA00023155"/>
    </source>
</evidence>
<comment type="function">
    <text evidence="8">Probable transcription factor.</text>
</comment>
<keyword evidence="5 11" id="KW-0804">Transcription</keyword>
<keyword evidence="4 9" id="KW-0371">Homeobox</keyword>
<dbReference type="InterPro" id="IPR001356">
    <property type="entry name" value="HD"/>
</dbReference>
<dbReference type="InterPro" id="IPR009057">
    <property type="entry name" value="Homeodomain-like_sf"/>
</dbReference>
<protein>
    <recommendedName>
        <fullName evidence="11">Homeobox-leucine zipper protein</fullName>
    </recommendedName>
    <alternativeName>
        <fullName evidence="11">HD-ZIP protein</fullName>
    </alternativeName>
    <alternativeName>
        <fullName evidence="11">Homeodomain transcription factor</fullName>
    </alternativeName>
</protein>
<feature type="coiled-coil region" evidence="12">
    <location>
        <begin position="96"/>
        <end position="144"/>
    </location>
</feature>
<comment type="subcellular location">
    <subcellularLocation>
        <location evidence="1 9 10">Nucleus</location>
    </subcellularLocation>
</comment>
<dbReference type="Pfam" id="PF02183">
    <property type="entry name" value="HALZ"/>
    <property type="match status" value="1"/>
</dbReference>
<evidence type="ECO:0000256" key="8">
    <source>
        <dbReference type="ARBA" id="ARBA00037260"/>
    </source>
</evidence>
<organism evidence="15">
    <name type="scientific">Triticum dicoccoides</name>
    <name type="common">Wild emmer</name>
    <name type="synonym">Triticum turgidum subsp. dicoccoides</name>
    <dbReference type="NCBI Taxonomy" id="85692"/>
    <lineage>
        <taxon>Eukaryota</taxon>
        <taxon>Viridiplantae</taxon>
        <taxon>Streptophyta</taxon>
        <taxon>Embryophyta</taxon>
        <taxon>Tracheophyta</taxon>
        <taxon>Spermatophyta</taxon>
        <taxon>Magnoliopsida</taxon>
        <taxon>Liliopsida</taxon>
        <taxon>Poales</taxon>
        <taxon>Poaceae</taxon>
        <taxon>BOP clade</taxon>
        <taxon>Pooideae</taxon>
        <taxon>Triticodae</taxon>
        <taxon>Triticeae</taxon>
        <taxon>Triticinae</taxon>
        <taxon>Triticum</taxon>
    </lineage>
</organism>
<sequence>MESDCQFLLAPPPRMYAAPGDDGQFLQQQQQQLSGGGAGERKRRFTEEQVRSLESTFHTRRAKLDPREKAELARELGLQPRQVAIWFQNKRARWRSKQLEQDFAELRGHYDALRARVESLKQEKLTLAAQLEELKKKLDERQDQSASCGGSCAVADVDDKRDNVSSCVAAKDESAAPAADVSDGSTPGWYEYDDHLVYGVDLHEPFCATQELWETSWPLVEWNAVA</sequence>
<evidence type="ECO:0000256" key="10">
    <source>
        <dbReference type="RuleBase" id="RU000682"/>
    </source>
</evidence>
<evidence type="ECO:0000256" key="3">
    <source>
        <dbReference type="ARBA" id="ARBA00023125"/>
    </source>
</evidence>
<dbReference type="GO" id="GO:0005634">
    <property type="term" value="C:nucleus"/>
    <property type="evidence" value="ECO:0007669"/>
    <property type="project" value="UniProtKB-SubCell"/>
</dbReference>
<feature type="domain" description="Homeobox" evidence="14">
    <location>
        <begin position="36"/>
        <end position="97"/>
    </location>
</feature>
<dbReference type="PRINTS" id="PR00031">
    <property type="entry name" value="HTHREPRESSR"/>
</dbReference>
<dbReference type="FunFam" id="1.10.10.60:FF:000274">
    <property type="entry name" value="Homeobox-leucine zipper protein HOX24"/>
    <property type="match status" value="1"/>
</dbReference>
<comment type="function">
    <text evidence="11">Transcription factor.</text>
</comment>
<evidence type="ECO:0000256" key="13">
    <source>
        <dbReference type="SAM" id="MobiDB-lite"/>
    </source>
</evidence>
<evidence type="ECO:0000256" key="6">
    <source>
        <dbReference type="ARBA" id="ARBA00023242"/>
    </source>
</evidence>
<dbReference type="PROSITE" id="PS50071">
    <property type="entry name" value="HOMEOBOX_2"/>
    <property type="match status" value="1"/>
</dbReference>
<dbReference type="SMR" id="A0A2H4PXB8"/>
<feature type="compositionally biased region" description="Low complexity" evidence="13">
    <location>
        <begin position="20"/>
        <end position="33"/>
    </location>
</feature>
<name>A0A2H4PXB8_TRIDC</name>
<dbReference type="PROSITE" id="PS00027">
    <property type="entry name" value="HOMEOBOX_1"/>
    <property type="match status" value="1"/>
</dbReference>
<feature type="region of interest" description="Disordered" evidence="13">
    <location>
        <begin position="11"/>
        <end position="50"/>
    </location>
</feature>
<dbReference type="GO" id="GO:0045893">
    <property type="term" value="P:positive regulation of DNA-templated transcription"/>
    <property type="evidence" value="ECO:0007669"/>
    <property type="project" value="TreeGrafter"/>
</dbReference>
<keyword evidence="2 11" id="KW-0805">Transcription regulation</keyword>
<keyword evidence="3 9" id="KW-0238">DNA-binding</keyword>
<dbReference type="Pfam" id="PF00046">
    <property type="entry name" value="Homeodomain"/>
    <property type="match status" value="1"/>
</dbReference>
<dbReference type="InterPro" id="IPR017970">
    <property type="entry name" value="Homeobox_CS"/>
</dbReference>
<dbReference type="Gene3D" id="1.10.10.60">
    <property type="entry name" value="Homeodomain-like"/>
    <property type="match status" value="1"/>
</dbReference>
<evidence type="ECO:0000256" key="9">
    <source>
        <dbReference type="PROSITE-ProRule" id="PRU00108"/>
    </source>
</evidence>
<dbReference type="GO" id="GO:0043565">
    <property type="term" value="F:sequence-specific DNA binding"/>
    <property type="evidence" value="ECO:0007669"/>
    <property type="project" value="InterPro"/>
</dbReference>
<comment type="similarity">
    <text evidence="7 11">Belongs to the HD-ZIP homeobox family. Class I subfamily.</text>
</comment>